<keyword evidence="2" id="KW-0812">Transmembrane</keyword>
<feature type="compositionally biased region" description="Pro residues" evidence="1">
    <location>
        <begin position="492"/>
        <end position="501"/>
    </location>
</feature>
<keyword evidence="2" id="KW-1133">Transmembrane helix</keyword>
<feature type="compositionally biased region" description="Low complexity" evidence="1">
    <location>
        <begin position="673"/>
        <end position="697"/>
    </location>
</feature>
<evidence type="ECO:0000256" key="1">
    <source>
        <dbReference type="SAM" id="MobiDB-lite"/>
    </source>
</evidence>
<evidence type="ECO:0008006" key="5">
    <source>
        <dbReference type="Google" id="ProtNLM"/>
    </source>
</evidence>
<dbReference type="VEuPathDB" id="ToxoDB:TGME49_203685"/>
<feature type="transmembrane region" description="Helical" evidence="2">
    <location>
        <begin position="135"/>
        <end position="153"/>
    </location>
</feature>
<gene>
    <name evidence="3" type="ORF">TGRH88_035370</name>
</gene>
<evidence type="ECO:0000256" key="2">
    <source>
        <dbReference type="SAM" id="Phobius"/>
    </source>
</evidence>
<reference evidence="3 4" key="1">
    <citation type="submission" date="2020-03" db="EMBL/GenBank/DDBJ databases">
        <title>Genome sequence of Toxoplasma gondii RH-88 strain.</title>
        <authorList>
            <person name="Lorenzi H.A."/>
            <person name="Venepally P."/>
            <person name="Rozenberg A."/>
            <person name="Sibley D."/>
        </authorList>
    </citation>
    <scope>NUCLEOTIDE SEQUENCE [LARGE SCALE GENOMIC DNA]</scope>
    <source>
        <strain evidence="3 4">RH-88</strain>
    </source>
</reference>
<dbReference type="VEuPathDB" id="ToxoDB:TGME49_203682"/>
<accession>A0A7J6K7G5</accession>
<evidence type="ECO:0000313" key="4">
    <source>
        <dbReference type="Proteomes" id="UP000557509"/>
    </source>
</evidence>
<proteinExistence type="predicted"/>
<keyword evidence="4" id="KW-1185">Reference proteome</keyword>
<dbReference type="Proteomes" id="UP000557509">
    <property type="component" value="Unassembled WGS sequence"/>
</dbReference>
<dbReference type="AlphaFoldDB" id="A0A7J6K7G5"/>
<protein>
    <recommendedName>
        <fullName evidence="5">Transmembrane protein</fullName>
    </recommendedName>
</protein>
<dbReference type="EMBL" id="JAAUHK010000193">
    <property type="protein sequence ID" value="KAF4642810.1"/>
    <property type="molecule type" value="Genomic_DNA"/>
</dbReference>
<feature type="region of interest" description="Disordered" evidence="1">
    <location>
        <begin position="488"/>
        <end position="579"/>
    </location>
</feature>
<comment type="caution">
    <text evidence="3">The sequence shown here is derived from an EMBL/GenBank/DDBJ whole genome shotgun (WGS) entry which is preliminary data.</text>
</comment>
<organism evidence="3 4">
    <name type="scientific">Toxoplasma gondii</name>
    <dbReference type="NCBI Taxonomy" id="5811"/>
    <lineage>
        <taxon>Eukaryota</taxon>
        <taxon>Sar</taxon>
        <taxon>Alveolata</taxon>
        <taxon>Apicomplexa</taxon>
        <taxon>Conoidasida</taxon>
        <taxon>Coccidia</taxon>
        <taxon>Eucoccidiorida</taxon>
        <taxon>Eimeriorina</taxon>
        <taxon>Sarcocystidae</taxon>
        <taxon>Toxoplasma</taxon>
    </lineage>
</organism>
<evidence type="ECO:0000313" key="3">
    <source>
        <dbReference type="EMBL" id="KAF4642810.1"/>
    </source>
</evidence>
<feature type="region of interest" description="Disordered" evidence="1">
    <location>
        <begin position="596"/>
        <end position="697"/>
    </location>
</feature>
<keyword evidence="2" id="KW-0472">Membrane</keyword>
<name>A0A7J6K7G5_TOXGO</name>
<sequence length="697" mass="74582">MHFLIVLCALTLPHTKRWLHFFQYICQFSCTTQISTMERQQASFASRIMLWRGFLIVVTSLTVLVAVTDTSASAAFMADEPRSASRDLAIPVGALENGSTGFSDGDGSARAFTRAAVHSKRKNRCGCSLTRKQKIAVGVVISLGMLLAGFFIYKRDMSLGSLSMLAPIYPMTEHLFVAAFCPVADTQANMSLGSLSMLASIYPMTEHLFVAAFCPVADTQANMSLGSLSMLASIYPMTEHLFVAAFCPVADTQANMSLGSLSMLASIYSMTEHLFVAAFCPVADNQANISLGSLSMLASIYSMTEHLFVAAFCPVADTQANMSLGSLSMLAPIYPMTEHLFVAAFCPVADTQANMSLGSLSMLASIYSMTEHLFVAAFCPVADTQANMSLGSLSMLASIYPMTEHLFVAAFCPVADTQANMSLGSLSMLTSIYPMTEHLFVAAFCPVADTQANETRGRSAVISNAIRSVPELFAYGVPLQELDEMGYGFPLAGPPPPVPPPRRPHHYGNVQGAPRPPSEQGSTESSRVQPPVPTQTPTEDRPDEAAQTEEIVPESKPPVSAKIAAGGGPRQEEPLYGTVPQSPLLKLCLLFSRKKARTQKPSLAARPLSTKSEQRVPSRRHLSSGRALSWLFKPIPWPPGTQKTPRVADLKAPSKSAEEEPEKPSSGGVSRLASAPSLPSVSPSKSSQGAGSGPART</sequence>